<feature type="chain" id="PRO_5042798039" evidence="1">
    <location>
        <begin position="25"/>
        <end position="176"/>
    </location>
</feature>
<evidence type="ECO:0000313" key="3">
    <source>
        <dbReference type="EMBL" id="MDT8844022.1"/>
    </source>
</evidence>
<evidence type="ECO:0000313" key="5">
    <source>
        <dbReference type="Proteomes" id="UP001246473"/>
    </source>
</evidence>
<feature type="signal peptide" evidence="1">
    <location>
        <begin position="1"/>
        <end position="24"/>
    </location>
</feature>
<reference evidence="3" key="2">
    <citation type="submission" date="2022-08" db="EMBL/GenBank/DDBJ databases">
        <authorList>
            <person name="Kim S.-J."/>
        </authorList>
    </citation>
    <scope>NUCLEOTIDE SEQUENCE</scope>
    <source>
        <strain evidence="3">KJ</strain>
    </source>
</reference>
<gene>
    <name evidence="2" type="ORF">OI25_7144</name>
    <name evidence="3" type="ORF">ParKJ_42325</name>
</gene>
<dbReference type="GeneID" id="66513502"/>
<dbReference type="AlphaFoldDB" id="A0AAP5QKM8"/>
<proteinExistence type="predicted"/>
<dbReference type="Proteomes" id="UP000032614">
    <property type="component" value="Chromosome 3"/>
</dbReference>
<reference evidence="2 4" key="1">
    <citation type="journal article" date="2015" name="Genome Announc.">
        <title>Complete genome sequences for 59 burkholderia isolates, both pathogenic and near neighbor.</title>
        <authorList>
            <person name="Johnson S.L."/>
            <person name="Bishop-Lilly K.A."/>
            <person name="Ladner J.T."/>
            <person name="Daligault H.E."/>
            <person name="Davenport K.W."/>
            <person name="Jaissle J."/>
            <person name="Frey K.G."/>
            <person name="Koroleva G.I."/>
            <person name="Bruce D.C."/>
            <person name="Coyne S.R."/>
            <person name="Broomall S.M."/>
            <person name="Li P.E."/>
            <person name="Teshima H."/>
            <person name="Gibbons H.S."/>
            <person name="Palacios G.F."/>
            <person name="Rosenzweig C.N."/>
            <person name="Redden C.L."/>
            <person name="Xu Y."/>
            <person name="Minogue T.D."/>
            <person name="Chain P.S."/>
        </authorList>
    </citation>
    <scope>NUCLEOTIDE SEQUENCE [LARGE SCALE GENOMIC DNA]</scope>
    <source>
        <strain evidence="2 4">ATCC BAA-463</strain>
    </source>
</reference>
<sequence>MKAATLLTSAMVIAGLNTPLLAFAADAERQAEVEQRGAEVMPFNLKATTHIFTKSDNGGSQRVVAMDPSDVVQTKLIRMHLREIQAEFRRGNFSAPARIHGADMPGLSQLGAAKPGQVLIVYRDVDGGGELIFRSGDPGLVSALHVWFDAQLSDHGIDAMDGHMAHHPGMVPPGSD</sequence>
<evidence type="ECO:0000313" key="2">
    <source>
        <dbReference type="EMBL" id="AJZ56885.1"/>
    </source>
</evidence>
<name>A0AAP5QKM8_9BURK</name>
<accession>A0AAP5QKM8</accession>
<dbReference type="Proteomes" id="UP001246473">
    <property type="component" value="Unassembled WGS sequence"/>
</dbReference>
<keyword evidence="1" id="KW-0732">Signal</keyword>
<organism evidence="3 5">
    <name type="scientific">Paraburkholderia fungorum</name>
    <dbReference type="NCBI Taxonomy" id="134537"/>
    <lineage>
        <taxon>Bacteria</taxon>
        <taxon>Pseudomonadati</taxon>
        <taxon>Pseudomonadota</taxon>
        <taxon>Betaproteobacteria</taxon>
        <taxon>Burkholderiales</taxon>
        <taxon>Burkholderiaceae</taxon>
        <taxon>Paraburkholderia</taxon>
    </lineage>
</organism>
<dbReference type="KEGG" id="bfn:OI25_7144"/>
<evidence type="ECO:0000313" key="4">
    <source>
        <dbReference type="Proteomes" id="UP000032614"/>
    </source>
</evidence>
<dbReference type="EMBL" id="JANSLM010000040">
    <property type="protein sequence ID" value="MDT8844022.1"/>
    <property type="molecule type" value="Genomic_DNA"/>
</dbReference>
<dbReference type="EMBL" id="CP010025">
    <property type="protein sequence ID" value="AJZ56885.1"/>
    <property type="molecule type" value="Genomic_DNA"/>
</dbReference>
<evidence type="ECO:0000256" key="1">
    <source>
        <dbReference type="SAM" id="SignalP"/>
    </source>
</evidence>
<protein>
    <submittedName>
        <fullName evidence="3">Aspartate carbamoyltransferase</fullName>
    </submittedName>
</protein>
<dbReference type="RefSeq" id="WP_046564558.1">
    <property type="nucleotide sequence ID" value="NZ_CP010025.1"/>
</dbReference>